<name>A0A8J8CFL5_9ARCH</name>
<dbReference type="Pfam" id="PF07318">
    <property type="entry name" value="DUF1464"/>
    <property type="match status" value="1"/>
</dbReference>
<evidence type="ECO:0000313" key="1">
    <source>
        <dbReference type="EMBL" id="NCN65209.1"/>
    </source>
</evidence>
<dbReference type="InterPro" id="IPR009927">
    <property type="entry name" value="DUF1464"/>
</dbReference>
<gene>
    <name evidence="2" type="ORF">GW779_02185</name>
    <name evidence="1" type="ORF">GW910_03985</name>
</gene>
<dbReference type="AlphaFoldDB" id="A0A8J8CFL5"/>
<comment type="caution">
    <text evidence="2">The sequence shown here is derived from an EMBL/GenBank/DDBJ whole genome shotgun (WGS) entry which is preliminary data.</text>
</comment>
<evidence type="ECO:0000313" key="3">
    <source>
        <dbReference type="Proteomes" id="UP000738826"/>
    </source>
</evidence>
<dbReference type="Proteomes" id="UP000768163">
    <property type="component" value="Unassembled WGS sequence"/>
</dbReference>
<evidence type="ECO:0000313" key="2">
    <source>
        <dbReference type="EMBL" id="NCS91218.1"/>
    </source>
</evidence>
<protein>
    <submittedName>
        <fullName evidence="2">DUF1464 domain-containing protein</fullName>
    </submittedName>
</protein>
<reference evidence="2" key="1">
    <citation type="submission" date="2019-11" db="EMBL/GenBank/DDBJ databases">
        <title>Lipid analysis of CO2-rich subsurface aquifers suggests an autotrophy-based deep biosphere with lysolipids enriched in CPR bacteria.</title>
        <authorList>
            <person name="Probst A.J."/>
            <person name="Elling F.J."/>
            <person name="Castelle C.J."/>
            <person name="Zhu Q."/>
            <person name="Elvert M."/>
            <person name="Birarda G."/>
            <person name="Holman H.-Y."/>
            <person name="Lane K.R."/>
            <person name="Ladd B."/>
            <person name="Ryan M.C."/>
            <person name="Woyke T."/>
            <person name="Hinrichs K.-U."/>
            <person name="Banfield J.F."/>
        </authorList>
    </citation>
    <scope>NUCLEOTIDE SEQUENCE</scope>
    <source>
        <strain evidence="1">CG_2015-01_33_1645</strain>
        <strain evidence="2">CG_2015-04_33_537</strain>
    </source>
</reference>
<dbReference type="EMBL" id="JAACQH010000040">
    <property type="protein sequence ID" value="NCS91218.1"/>
    <property type="molecule type" value="Genomic_DNA"/>
</dbReference>
<proteinExistence type="predicted"/>
<accession>A0A8J8CFL5</accession>
<dbReference type="EMBL" id="JAACVF010000100">
    <property type="protein sequence ID" value="NCN65209.1"/>
    <property type="molecule type" value="Genomic_DNA"/>
</dbReference>
<dbReference type="Proteomes" id="UP000738826">
    <property type="component" value="Unassembled WGS sequence"/>
</dbReference>
<organism evidence="2 3">
    <name type="scientific">Candidatus Altarchaeum hamiconexum</name>
    <dbReference type="NCBI Taxonomy" id="1803513"/>
    <lineage>
        <taxon>Archaea</taxon>
        <taxon>Candidatus Altarchaeota</taxon>
        <taxon>Candidatus Altiarchaeia</taxon>
        <taxon>Candidatus Altarchaeales</taxon>
        <taxon>Candidatus Altarchaeaceae</taxon>
        <taxon>Candidatus Altarchaeum</taxon>
    </lineage>
</organism>
<sequence>MLTIGIDAGTSKWAVSVLEEYREKGKTKTEFKFETTILTKEVKKDMGALLNLIQDFNPDCIVFPSGYGLPLKKISELDDNDLFKISLKKESEKESLGIRKFLSEAKKRKFNGYVIPSVKQLPTVENFKKINVIDLGTSDKLCSVIYALSLSKNFKTENFILAEIGYGFNAFIKIYGGKICDGIGGTIASSGFLAHGKTDKEIINNRKVEKFSGGVLSILKKKISPQEFFKNYKNFKNRELAHLYFMDGLIKDISALSDPKISKIYLCGKISAFVEGEIKEGLERKSGRIFEVENIEKNESNACIHWSSAGRGGAILANGICGGKFKNLTDWMEIKDARGDIFDYIFM</sequence>